<proteinExistence type="predicted"/>
<evidence type="ECO:0000259" key="2">
    <source>
        <dbReference type="Pfam" id="PF20732"/>
    </source>
</evidence>
<dbReference type="AlphaFoldDB" id="A0A840G1C8"/>
<dbReference type="InterPro" id="IPR048502">
    <property type="entry name" value="NamZ_N"/>
</dbReference>
<sequence length="411" mass="45553">MLTGLDRLLAEPELRRPLAGRRLALLAHPASVTRHLTHALDALAAQPELNLTAAFGPQHGLRGDKQDNMVESPDYLDPRHGIPVFSLYGELRRPSEAMLDTFDVLLVDLQDLGTRIYTFITTLRYVLEAAAHHGKAVWVLDRPNPVGRPVEGLTLRAGWESFVGAGPLPMRHGLTLGELARWFVAEFALDVELTVIDMAGWQPDAAPGYGWPLGERSWLNPSPNAPNLSMARAYPGTVMLEGTTLSEGRGTTRPLELFGAPDLDAGALLAEMRRLDAANAGNGGATDSWLAGCVLRECCFEPTFHKHAGQLCHGVQIHVEDPAHYAHAAFRPWRLQALAFKALRRLCPDYPLWRDFPYEYEHDRLAIDLINGSPLLREWVDDAAATPADLDALARADEAAWVERRRELLRY</sequence>
<name>A0A840G1C8_RHOTE</name>
<keyword evidence="4" id="KW-1185">Reference proteome</keyword>
<evidence type="ECO:0000259" key="1">
    <source>
        <dbReference type="Pfam" id="PF07075"/>
    </source>
</evidence>
<dbReference type="Proteomes" id="UP000587070">
    <property type="component" value="Unassembled WGS sequence"/>
</dbReference>
<dbReference type="InterPro" id="IPR048503">
    <property type="entry name" value="NamZ_C"/>
</dbReference>
<dbReference type="PANTHER" id="PTHR42915:SF1">
    <property type="entry name" value="PEPTIDOGLYCAN BETA-N-ACETYLMURAMIDASE NAMZ"/>
    <property type="match status" value="1"/>
</dbReference>
<reference evidence="3 4" key="1">
    <citation type="submission" date="2020-08" db="EMBL/GenBank/DDBJ databases">
        <title>Genome sequencing of Purple Non-Sulfur Bacteria from various extreme environments.</title>
        <authorList>
            <person name="Mayer M."/>
        </authorList>
    </citation>
    <scope>NUCLEOTIDE SEQUENCE [LARGE SCALE GENOMIC DNA]</scope>
    <source>
        <strain evidence="3 4">2761</strain>
    </source>
</reference>
<accession>A0A840G1C8</accession>
<evidence type="ECO:0000313" key="4">
    <source>
        <dbReference type="Proteomes" id="UP000587070"/>
    </source>
</evidence>
<dbReference type="Gene3D" id="3.40.50.12170">
    <property type="entry name" value="Uncharacterised protein PF07075, DUF1343"/>
    <property type="match status" value="1"/>
</dbReference>
<dbReference type="OrthoDB" id="9801061at2"/>
<dbReference type="GO" id="GO:0033922">
    <property type="term" value="F:peptidoglycan beta-N-acetylmuramidase activity"/>
    <property type="evidence" value="ECO:0007669"/>
    <property type="project" value="InterPro"/>
</dbReference>
<evidence type="ECO:0000313" key="3">
    <source>
        <dbReference type="EMBL" id="MBB4245756.1"/>
    </source>
</evidence>
<dbReference type="Pfam" id="PF07075">
    <property type="entry name" value="NamZ_N"/>
    <property type="match status" value="1"/>
</dbReference>
<dbReference type="InterPro" id="IPR008302">
    <property type="entry name" value="NamZ"/>
</dbReference>
<dbReference type="RefSeq" id="WP_153117079.1">
    <property type="nucleotide sequence ID" value="NZ_JACIGE010000001.1"/>
</dbReference>
<organism evidence="3 4">
    <name type="scientific">Rhodocyclus tenuis</name>
    <name type="common">Rhodospirillum tenue</name>
    <dbReference type="NCBI Taxonomy" id="1066"/>
    <lineage>
        <taxon>Bacteria</taxon>
        <taxon>Pseudomonadati</taxon>
        <taxon>Pseudomonadota</taxon>
        <taxon>Betaproteobacteria</taxon>
        <taxon>Rhodocyclales</taxon>
        <taxon>Rhodocyclaceae</taxon>
        <taxon>Rhodocyclus</taxon>
    </lineage>
</organism>
<dbReference type="PANTHER" id="PTHR42915">
    <property type="entry name" value="HYPOTHETICAL 460 KDA PROTEIN IN FEUA-SIGW INTERGENIC REGION [PRECURSOR]"/>
    <property type="match status" value="1"/>
</dbReference>
<feature type="domain" description="Peptidoglycan beta-N-acetylmuramidase NamZ C-terminal" evidence="2">
    <location>
        <begin position="233"/>
        <end position="411"/>
    </location>
</feature>
<dbReference type="Gene3D" id="3.90.1150.140">
    <property type="match status" value="1"/>
</dbReference>
<feature type="domain" description="Peptidoglycan beta-N-acetylmuramidase NamZ N-terminal" evidence="1">
    <location>
        <begin position="24"/>
        <end position="228"/>
    </location>
</feature>
<comment type="caution">
    <text evidence="3">The sequence shown here is derived from an EMBL/GenBank/DDBJ whole genome shotgun (WGS) entry which is preliminary data.</text>
</comment>
<dbReference type="PIRSF" id="PIRSF016719">
    <property type="entry name" value="UCP016719"/>
    <property type="match status" value="1"/>
</dbReference>
<dbReference type="EMBL" id="JACIGE010000001">
    <property type="protein sequence ID" value="MBB4245756.1"/>
    <property type="molecule type" value="Genomic_DNA"/>
</dbReference>
<gene>
    <name evidence="3" type="ORF">GGD90_000105</name>
</gene>
<dbReference type="Pfam" id="PF20732">
    <property type="entry name" value="NamZ_C"/>
    <property type="match status" value="1"/>
</dbReference>
<protein>
    <submittedName>
        <fullName evidence="3">Uncharacterized protein YbbC (DUF1343 family)</fullName>
    </submittedName>
</protein>